<protein>
    <submittedName>
        <fullName evidence="8">Intraflagellar transport protein 172</fullName>
    </submittedName>
    <submittedName>
        <fullName evidence="9">Intraflagellar_transport protein 172</fullName>
    </submittedName>
</protein>
<sequence>MQLKVKEPMVKSEGFMSAATSMQWSPDSKKLSVLRYDRNIVFYNENCQRWDQVSTRGFDHTKPSKDYVPNCHSYAQDSQYIAVGQSDNVVYIFNIGKALEKKAIQGRFALHAPATSICWMQNAETPIQCDILVGCQDGTAYICNLARKQAQILFSYQCLAQLVQQKQVPPDGQQSTQGYPLNAIHRINATQAVFVSESGVSALFDLQQPNLIKMVSRHQQTITTSSLMFPRNNPQKQFLVICDSQQKVVVNSVETGQALTSIAMRSQGFYTAAAQNPSGNGVLLAGQSGLQYIQLQSITPFVVQHDIASSLELQQLKDDPITSITSMAWRPDSSVINICWSNGQIDEIVPSLSAFTYCGVEITNVAPNKSQLRLKNFNSKQNNFQPGILELSLQNSAEVLKIKAFPKMVFQESARSGDWSKSLYICAFGERSICVYSFETDCLSEINIQMQPADKLYFDVGVKRVLVQANMQLGEFTVVYLPQNLQQQAIQFTPVRQCSYAAQALISCSPQMNGQFQRLLVGHLGEDRQEFVLTELSPPEEADDFTEPISILSRVKHTRIIDWIDISPTGKYVLIRDVSGAIMIFVIETQTMIDLSPTLGNGMVQWASPFDVIVAQEQPDMPVLVYYNPGDQEDKPSLLNVPNDSQGWALINVDSSQVQTTGQRTSAALYAVIQRHDQTKSVNMPLDQDLLLFNMLMQTKEVTGACILLTKSNCTNKNQWMRLCQLALEQHQFMVCSRCYAALGDLGLSKYSREIHQKMKQKRQEFESDFQFQTYCDAQIALLKGDLDNYDRLLQQTGNVREALAIYRELHLHHRAENIAPEGEKEQLHQESIDWLVQTKQSTLAAQLKAQRGDFRGALELLMNDKAYLSAYELTVKILQVNKDALSQHVVEALSTALENAHHFLQAGNLVKIPPITDSLRALSLYRRGGNFNEAILLARSSQQNECVFIEKEWADQLYSTGHFDQAVSHYIEARETRKAVDCALKAGNYDAAERLLIETTVDNQLELCLRLAEARYLSGETDSAVEWFKRSDQALLAVAALTSVGRFEDCIKFIVKNFPANNAPDVVMQEARRLIRIEERKQFVQPVSSTFTISAANIIQKMESMSSVHGVLAARDLLSAAGMNDQAVEILVAYKMWDDLVSFARDHKTGNYCDVLEKVAGIKREKGDQRGCAQLLSELALELFRLTGGKEASTQLKRALSEATRIYGDLGMFDESLQLCRRCNNTEALVSVALQWIQAQPNQFQSVTQQLVKMQKLDPTIVKAVSLRMFDVAMQLADHAPNPDECKKDIWYRQGMIFEQEQKLQEAEHAYMTAGRPQEALHMYIDNKKWVDAEKVVNNMPMGDNKEKAIKLIKEGRAKALVLEGKFKEAEQLYVEMDQVETMVNHYQERQMWQEALRMGKQYDRRDLIMSIQDKFADQKTGAKMGPQDSLKPSAKADTTGQSFAEAQMQRMRAQQQEITQTAVGLRSQLIQACKAGGDVYLEYLLKRSYDIAVLVLSKKITDDKISEDIGVMAPLVNFTEQSTEEKAVTIAVLYLTKGIPQNLINEKDNSKSTISPIISQNANKENLVAVIKAVLSLEYTEEDYAKRVLVSEITKDGIYSKARQVLLAYRAALMSTQKGVQAYQTNKALSIPGDAELSRAFDAIHLLVQSAYTNQQPNTPQQLKEKCQVFSSILRYCDLIPVDRCLAMAGLTCKNFFKVLQNETSQQAQSLKKIYGGQAFVFLNRFMDVIELAPNQSTGELDAVDIKNSGIPWDVKAPTKQYLNSKSIEDVRSFVMNMSVQNSDTDQELPREQCPHGCGNERWTGSVACAKCKNTSPICSVTGQHVINAHLKTIPSQPACTVCGCYARPAPWNAFVQKTKSCPVCGELGNPMGK</sequence>
<dbReference type="GO" id="GO:0005930">
    <property type="term" value="C:axoneme"/>
    <property type="evidence" value="ECO:0007669"/>
    <property type="project" value="TreeGrafter"/>
</dbReference>
<evidence type="ECO:0000256" key="3">
    <source>
        <dbReference type="ARBA" id="ARBA00022737"/>
    </source>
</evidence>
<dbReference type="GO" id="GO:0030992">
    <property type="term" value="C:intraciliary transport particle B"/>
    <property type="evidence" value="ECO:0007669"/>
    <property type="project" value="TreeGrafter"/>
</dbReference>
<dbReference type="Gene3D" id="1.25.40.470">
    <property type="match status" value="2"/>
</dbReference>
<reference evidence="9 10" key="2">
    <citation type="submission" date="2024-07" db="EMBL/GenBank/DDBJ databases">
        <authorList>
            <person name="Akdeniz Z."/>
        </authorList>
    </citation>
    <scope>NUCLEOTIDE SEQUENCE [LARGE SCALE GENOMIC DNA]</scope>
</reference>
<dbReference type="EMBL" id="CAXDID020000077">
    <property type="protein sequence ID" value="CAL6016954.1"/>
    <property type="molecule type" value="Genomic_DNA"/>
</dbReference>
<evidence type="ECO:0000313" key="10">
    <source>
        <dbReference type="Proteomes" id="UP001642409"/>
    </source>
</evidence>
<dbReference type="InterPro" id="IPR036322">
    <property type="entry name" value="WD40_repeat_dom_sf"/>
</dbReference>
<dbReference type="SUPFAM" id="SSF48452">
    <property type="entry name" value="TPR-like"/>
    <property type="match status" value="1"/>
</dbReference>
<evidence type="ECO:0000313" key="8">
    <source>
        <dbReference type="EMBL" id="CAI9940741.1"/>
    </source>
</evidence>
<dbReference type="SUPFAM" id="SSF50978">
    <property type="entry name" value="WD40 repeat-like"/>
    <property type="match status" value="1"/>
</dbReference>
<proteinExistence type="inferred from homology"/>
<comment type="caution">
    <text evidence="8">The sequence shown here is derived from an EMBL/GenBank/DDBJ whole genome shotgun (WGS) entry which is preliminary data.</text>
</comment>
<evidence type="ECO:0000256" key="6">
    <source>
        <dbReference type="ARBA" id="ARBA00023273"/>
    </source>
</evidence>
<dbReference type="InterPro" id="IPR011990">
    <property type="entry name" value="TPR-like_helical_dom_sf"/>
</dbReference>
<dbReference type="EMBL" id="CATOUU010000681">
    <property type="protein sequence ID" value="CAI9940741.1"/>
    <property type="molecule type" value="Genomic_DNA"/>
</dbReference>
<dbReference type="GO" id="GO:0042073">
    <property type="term" value="P:intraciliary transport"/>
    <property type="evidence" value="ECO:0007669"/>
    <property type="project" value="TreeGrafter"/>
</dbReference>
<evidence type="ECO:0000256" key="7">
    <source>
        <dbReference type="ARBA" id="ARBA00038130"/>
    </source>
</evidence>
<evidence type="ECO:0000256" key="5">
    <source>
        <dbReference type="ARBA" id="ARBA00023069"/>
    </source>
</evidence>
<evidence type="ECO:0000256" key="4">
    <source>
        <dbReference type="ARBA" id="ARBA00022803"/>
    </source>
</evidence>
<keyword evidence="6" id="KW-0966">Cell projection</keyword>
<keyword evidence="4" id="KW-0802">TPR repeat</keyword>
<evidence type="ECO:0000313" key="9">
    <source>
        <dbReference type="EMBL" id="CAL6016954.1"/>
    </source>
</evidence>
<gene>
    <name evidence="9" type="ORF">HINF_LOCUS25757</name>
    <name evidence="8" type="ORF">HINF_LOCUS28386</name>
</gene>
<dbReference type="InterPro" id="IPR015943">
    <property type="entry name" value="WD40/YVTN_repeat-like_dom_sf"/>
</dbReference>
<accession>A0AA86PK67</accession>
<evidence type="ECO:0000256" key="1">
    <source>
        <dbReference type="ARBA" id="ARBA00004138"/>
    </source>
</evidence>
<organism evidence="8">
    <name type="scientific">Hexamita inflata</name>
    <dbReference type="NCBI Taxonomy" id="28002"/>
    <lineage>
        <taxon>Eukaryota</taxon>
        <taxon>Metamonada</taxon>
        <taxon>Diplomonadida</taxon>
        <taxon>Hexamitidae</taxon>
        <taxon>Hexamitinae</taxon>
        <taxon>Hexamita</taxon>
    </lineage>
</organism>
<evidence type="ECO:0000256" key="2">
    <source>
        <dbReference type="ARBA" id="ARBA00022574"/>
    </source>
</evidence>
<keyword evidence="3" id="KW-0677">Repeat</keyword>
<dbReference type="GO" id="GO:0036064">
    <property type="term" value="C:ciliary basal body"/>
    <property type="evidence" value="ECO:0007669"/>
    <property type="project" value="TreeGrafter"/>
</dbReference>
<name>A0AA86PK67_9EUKA</name>
<dbReference type="PANTHER" id="PTHR15722:SF2">
    <property type="entry name" value="INTRAFLAGELLAR TRANSPORT PROTEIN 172 HOMOLOG"/>
    <property type="match status" value="1"/>
</dbReference>
<keyword evidence="5" id="KW-0969">Cilium</keyword>
<keyword evidence="2" id="KW-0853">WD repeat</keyword>
<comment type="subcellular location">
    <subcellularLocation>
        <location evidence="1">Cell projection</location>
        <location evidence="1">Cilium</location>
    </subcellularLocation>
</comment>
<reference evidence="8" key="1">
    <citation type="submission" date="2023-06" db="EMBL/GenBank/DDBJ databases">
        <authorList>
            <person name="Kurt Z."/>
        </authorList>
    </citation>
    <scope>NUCLEOTIDE SEQUENCE</scope>
</reference>
<dbReference type="PANTHER" id="PTHR15722">
    <property type="entry name" value="IFT140/172-RELATED"/>
    <property type="match status" value="1"/>
</dbReference>
<dbReference type="Proteomes" id="UP001642409">
    <property type="component" value="Unassembled WGS sequence"/>
</dbReference>
<dbReference type="Gene3D" id="2.130.10.10">
    <property type="entry name" value="YVTN repeat-like/Quinoprotein amine dehydrogenase"/>
    <property type="match status" value="2"/>
</dbReference>
<comment type="similarity">
    <text evidence="7">Belongs to the IFT172 family.</text>
</comment>
<keyword evidence="10" id="KW-1185">Reference proteome</keyword>